<sequence>MTLMMPTATREAKAMLLLELPEYTAALANLLAEFQRTQAANKKLNASLMEAHKELAHLKALQALRSKSDSPLATYKWMAVELEKLRQTYG</sequence>
<gene>
    <name evidence="2" type="ORF">V6N12_008154</name>
</gene>
<proteinExistence type="predicted"/>
<comment type="caution">
    <text evidence="2">The sequence shown here is derived from an EMBL/GenBank/DDBJ whole genome shotgun (WGS) entry which is preliminary data.</text>
</comment>
<name>A0ABR2BTA7_9ROSI</name>
<reference evidence="2 3" key="1">
    <citation type="journal article" date="2024" name="G3 (Bethesda)">
        <title>Genome assembly of Hibiscus sabdariffa L. provides insights into metabolisms of medicinal natural products.</title>
        <authorList>
            <person name="Kim T."/>
        </authorList>
    </citation>
    <scope>NUCLEOTIDE SEQUENCE [LARGE SCALE GENOMIC DNA]</scope>
    <source>
        <strain evidence="2">TK-2024</strain>
        <tissue evidence="2">Old leaves</tissue>
    </source>
</reference>
<keyword evidence="3" id="KW-1185">Reference proteome</keyword>
<evidence type="ECO:0000313" key="3">
    <source>
        <dbReference type="Proteomes" id="UP001472677"/>
    </source>
</evidence>
<dbReference type="Proteomes" id="UP001472677">
    <property type="component" value="Unassembled WGS sequence"/>
</dbReference>
<feature type="coiled-coil region" evidence="1">
    <location>
        <begin position="27"/>
        <end position="61"/>
    </location>
</feature>
<evidence type="ECO:0000256" key="1">
    <source>
        <dbReference type="SAM" id="Coils"/>
    </source>
</evidence>
<evidence type="ECO:0000313" key="2">
    <source>
        <dbReference type="EMBL" id="KAK8510281.1"/>
    </source>
</evidence>
<accession>A0ABR2BTA7</accession>
<dbReference type="EMBL" id="JBBPBM010000088">
    <property type="protein sequence ID" value="KAK8510281.1"/>
    <property type="molecule type" value="Genomic_DNA"/>
</dbReference>
<organism evidence="2 3">
    <name type="scientific">Hibiscus sabdariffa</name>
    <name type="common">roselle</name>
    <dbReference type="NCBI Taxonomy" id="183260"/>
    <lineage>
        <taxon>Eukaryota</taxon>
        <taxon>Viridiplantae</taxon>
        <taxon>Streptophyta</taxon>
        <taxon>Embryophyta</taxon>
        <taxon>Tracheophyta</taxon>
        <taxon>Spermatophyta</taxon>
        <taxon>Magnoliopsida</taxon>
        <taxon>eudicotyledons</taxon>
        <taxon>Gunneridae</taxon>
        <taxon>Pentapetalae</taxon>
        <taxon>rosids</taxon>
        <taxon>malvids</taxon>
        <taxon>Malvales</taxon>
        <taxon>Malvaceae</taxon>
        <taxon>Malvoideae</taxon>
        <taxon>Hibiscus</taxon>
    </lineage>
</organism>
<keyword evidence="1" id="KW-0175">Coiled coil</keyword>
<protein>
    <submittedName>
        <fullName evidence="2">Uncharacterized protein</fullName>
    </submittedName>
</protein>